<keyword evidence="4 10" id="KW-1133">Transmembrane helix</keyword>
<evidence type="ECO:0000256" key="1">
    <source>
        <dbReference type="ARBA" id="ARBA00004141"/>
    </source>
</evidence>
<dbReference type="PANTHER" id="PTHR10110:SF196">
    <property type="entry name" value="SODIUM_HYDROGEN EXCHANGER"/>
    <property type="match status" value="1"/>
</dbReference>
<evidence type="ECO:0000256" key="9">
    <source>
        <dbReference type="RuleBase" id="RU003722"/>
    </source>
</evidence>
<reference evidence="12" key="2">
    <citation type="submission" date="2025-09" db="UniProtKB">
        <authorList>
            <consortium name="Ensembl"/>
        </authorList>
    </citation>
    <scope>IDENTIFICATION</scope>
</reference>
<feature type="transmembrane region" description="Helical" evidence="10">
    <location>
        <begin position="313"/>
        <end position="335"/>
    </location>
</feature>
<evidence type="ECO:0000313" key="13">
    <source>
        <dbReference type="Proteomes" id="UP000694546"/>
    </source>
</evidence>
<dbReference type="PANTHER" id="PTHR10110">
    <property type="entry name" value="SODIUM/HYDROGEN EXCHANGER"/>
    <property type="match status" value="1"/>
</dbReference>
<feature type="transmembrane region" description="Helical" evidence="10">
    <location>
        <begin position="163"/>
        <end position="186"/>
    </location>
</feature>
<evidence type="ECO:0000256" key="6">
    <source>
        <dbReference type="ARBA" id="ARBA00023065"/>
    </source>
</evidence>
<dbReference type="GO" id="GO:0051453">
    <property type="term" value="P:regulation of intracellular pH"/>
    <property type="evidence" value="ECO:0007669"/>
    <property type="project" value="TreeGrafter"/>
</dbReference>
<dbReference type="Proteomes" id="UP000694546">
    <property type="component" value="Chromosome 20"/>
</dbReference>
<evidence type="ECO:0000313" key="12">
    <source>
        <dbReference type="Ensembl" id="ENSGMOP00000046854.1"/>
    </source>
</evidence>
<dbReference type="InterPro" id="IPR006153">
    <property type="entry name" value="Cation/H_exchanger_TM"/>
</dbReference>
<comment type="similarity">
    <text evidence="9">Belongs to the monovalent cation:proton antiporter 1 (CPA1) transporter (TC 2.A.36) family.</text>
</comment>
<feature type="transmembrane region" description="Helical" evidence="10">
    <location>
        <begin position="74"/>
        <end position="95"/>
    </location>
</feature>
<feature type="transmembrane region" description="Helical" evidence="10">
    <location>
        <begin position="101"/>
        <end position="122"/>
    </location>
</feature>
<feature type="transmembrane region" description="Helical" evidence="10">
    <location>
        <begin position="385"/>
        <end position="411"/>
    </location>
</feature>
<dbReference type="PRINTS" id="PR01084">
    <property type="entry name" value="NAHEXCHNGR"/>
</dbReference>
<keyword evidence="6 9" id="KW-0406">Ion transport</keyword>
<evidence type="ECO:0000256" key="2">
    <source>
        <dbReference type="ARBA" id="ARBA00022448"/>
    </source>
</evidence>
<feature type="transmembrane region" description="Helical" evidence="10">
    <location>
        <begin position="423"/>
        <end position="441"/>
    </location>
</feature>
<name>A0A8C5BJF1_GADMO</name>
<dbReference type="GO" id="GO:0005886">
    <property type="term" value="C:plasma membrane"/>
    <property type="evidence" value="ECO:0007669"/>
    <property type="project" value="UniProtKB-SubCell"/>
</dbReference>
<keyword evidence="5" id="KW-0915">Sodium</keyword>
<protein>
    <recommendedName>
        <fullName evidence="9">Sodium/hydrogen exchanger</fullName>
    </recommendedName>
</protein>
<evidence type="ECO:0000256" key="3">
    <source>
        <dbReference type="ARBA" id="ARBA00022692"/>
    </source>
</evidence>
<dbReference type="InterPro" id="IPR018422">
    <property type="entry name" value="Cation/H_exchanger_CPA1"/>
</dbReference>
<dbReference type="AlphaFoldDB" id="A0A8C5BJF1"/>
<accession>A0A8C5BJF1</accession>
<keyword evidence="3 9" id="KW-0812">Transmembrane</keyword>
<dbReference type="GO" id="GO:0015385">
    <property type="term" value="F:sodium:proton antiporter activity"/>
    <property type="evidence" value="ECO:0007669"/>
    <property type="project" value="InterPro"/>
</dbReference>
<dbReference type="GO" id="GO:0098719">
    <property type="term" value="P:sodium ion import across plasma membrane"/>
    <property type="evidence" value="ECO:0007669"/>
    <property type="project" value="TreeGrafter"/>
</dbReference>
<keyword evidence="2 9" id="KW-0813">Transport</keyword>
<keyword evidence="9" id="KW-0050">Antiport</keyword>
<reference evidence="12" key="1">
    <citation type="submission" date="2025-08" db="UniProtKB">
        <authorList>
            <consortium name="Ensembl"/>
        </authorList>
    </citation>
    <scope>IDENTIFICATION</scope>
</reference>
<feature type="domain" description="Cation/H+ exchanger transmembrane" evidence="11">
    <location>
        <begin position="83"/>
        <end position="476"/>
    </location>
</feature>
<comment type="subcellular location">
    <subcellularLocation>
        <location evidence="1">Membrane</location>
        <topology evidence="1">Multi-pass membrane protein</topology>
    </subcellularLocation>
</comment>
<evidence type="ECO:0000256" key="10">
    <source>
        <dbReference type="SAM" id="Phobius"/>
    </source>
</evidence>
<feature type="transmembrane region" description="Helical" evidence="10">
    <location>
        <begin position="134"/>
        <end position="151"/>
    </location>
</feature>
<feature type="transmembrane region" description="Helical" evidence="10">
    <location>
        <begin position="356"/>
        <end position="379"/>
    </location>
</feature>
<proteinExistence type="inferred from homology"/>
<evidence type="ECO:0000256" key="5">
    <source>
        <dbReference type="ARBA" id="ARBA00023053"/>
    </source>
</evidence>
<keyword evidence="13" id="KW-1185">Reference proteome</keyword>
<dbReference type="GeneTree" id="ENSGT00940000156807"/>
<evidence type="ECO:0000259" key="11">
    <source>
        <dbReference type="Pfam" id="PF00999"/>
    </source>
</evidence>
<organism evidence="12 13">
    <name type="scientific">Gadus morhua</name>
    <name type="common">Atlantic cod</name>
    <dbReference type="NCBI Taxonomy" id="8049"/>
    <lineage>
        <taxon>Eukaryota</taxon>
        <taxon>Metazoa</taxon>
        <taxon>Chordata</taxon>
        <taxon>Craniata</taxon>
        <taxon>Vertebrata</taxon>
        <taxon>Euteleostomi</taxon>
        <taxon>Actinopterygii</taxon>
        <taxon>Neopterygii</taxon>
        <taxon>Teleostei</taxon>
        <taxon>Neoteleostei</taxon>
        <taxon>Acanthomorphata</taxon>
        <taxon>Zeiogadaria</taxon>
        <taxon>Gadariae</taxon>
        <taxon>Gadiformes</taxon>
        <taxon>Gadoidei</taxon>
        <taxon>Gadidae</taxon>
        <taxon>Gadus</taxon>
    </lineage>
</organism>
<keyword evidence="7 10" id="KW-0472">Membrane</keyword>
<feature type="transmembrane region" description="Helical" evidence="10">
    <location>
        <begin position="6"/>
        <end position="24"/>
    </location>
</feature>
<gene>
    <name evidence="12" type="primary">SLC9A2</name>
    <name evidence="12" type="synonym">slc9a2</name>
</gene>
<evidence type="ECO:0000256" key="7">
    <source>
        <dbReference type="ARBA" id="ARBA00023136"/>
    </source>
</evidence>
<evidence type="ECO:0000256" key="4">
    <source>
        <dbReference type="ARBA" id="ARBA00022989"/>
    </source>
</evidence>
<keyword evidence="8 9" id="KW-0739">Sodium transport</keyword>
<dbReference type="Gene3D" id="6.10.140.1330">
    <property type="match status" value="1"/>
</dbReference>
<dbReference type="InterPro" id="IPR004709">
    <property type="entry name" value="NaH_exchanger"/>
</dbReference>
<evidence type="ECO:0000256" key="8">
    <source>
        <dbReference type="ARBA" id="ARBA00023201"/>
    </source>
</evidence>
<dbReference type="Ensembl" id="ENSGMOT00000034553.1">
    <property type="protein sequence ID" value="ENSGMOP00000046854.1"/>
    <property type="gene ID" value="ENSGMOG00000012591.2"/>
</dbReference>
<feature type="transmembrane region" description="Helical" evidence="10">
    <location>
        <begin position="272"/>
        <end position="293"/>
    </location>
</feature>
<dbReference type="Pfam" id="PF00999">
    <property type="entry name" value="Na_H_Exchanger"/>
    <property type="match status" value="1"/>
</dbReference>
<feature type="transmembrane region" description="Helical" evidence="10">
    <location>
        <begin position="453"/>
        <end position="476"/>
    </location>
</feature>
<feature type="transmembrane region" description="Helical" evidence="10">
    <location>
        <begin position="229"/>
        <end position="251"/>
    </location>
</feature>
<dbReference type="GO" id="GO:0015386">
    <property type="term" value="F:potassium:proton antiporter activity"/>
    <property type="evidence" value="ECO:0007669"/>
    <property type="project" value="TreeGrafter"/>
</dbReference>
<sequence>SSEKYTFVFSLWLFFFLFFLFLPFGSNGEAIPQKPTGDVSIMPPIKPADGPQAFPDAEKANMPVFTMDYPRIQLPFEITLWVLLASFAKIGFHVYHKITVWVPESCLLIAIGLMVGGIMHSVHEEPPAVLSSNVFFLYMLPPIVLDSGYFIPTRAFFENIGTVLWFAVVGTLWNSIGIGMSLFAICQIEAFGVQDINLQENLLFASIISAVDPVAVLSVFEDVSVNEQLYIVVFGECLFNDAVTVVLYNMFSYVADMPEVEPVDVFLGVARFFVVGLGGMGFGLLFGLVASFTTRFTGNVRAIEPLFIFMYSYLAYLVAELFAISSIMAIVTCAITMKYYVEENVSQRSCTTIRHVIKMLGSISETLIFFFLGVVTITTEHEWNWGYIMFTLLFAFLWRGLGVLVLTQIINPFRTIPFNMKDQFGLSYGGLRGAISFALAYTLPDNIGRRQLFITATICIIIFTVFIQGISIRPLIELINVRRTNRNLDTINSEIHCRVMEHTLSGIEDLCGQWSHYYWKDKFMKFNNLVLRKILIKDKRAESSIVALYKKLELQNAMEILDTVTGDLSGPASNPKKKFGRADLRSMHDLLSKNMYKIRERVRRSYSRGDNQRNPPFLFVMLFVLM</sequence>
<dbReference type="NCBIfam" id="TIGR00840">
    <property type="entry name" value="b_cpa1"/>
    <property type="match status" value="1"/>
</dbReference>